<reference evidence="2 3" key="1">
    <citation type="submission" date="2019-07" db="EMBL/GenBank/DDBJ databases">
        <title>Gilliamella genomes.</title>
        <authorList>
            <person name="Zheng H."/>
        </authorList>
    </citation>
    <scope>NUCLEOTIDE SEQUENCE [LARGE SCALE GENOMIC DNA]</scope>
    <source>
        <strain evidence="2 3">W8131</strain>
    </source>
</reference>
<evidence type="ECO:0000313" key="2">
    <source>
        <dbReference type="EMBL" id="TSJ92015.1"/>
    </source>
</evidence>
<name>A0A556RSZ6_9GAMM</name>
<keyword evidence="1" id="KW-0472">Membrane</keyword>
<dbReference type="EMBL" id="VMHL01000001">
    <property type="protein sequence ID" value="TSJ92015.1"/>
    <property type="molecule type" value="Genomic_DNA"/>
</dbReference>
<keyword evidence="1" id="KW-0812">Transmembrane</keyword>
<evidence type="ECO:0000313" key="3">
    <source>
        <dbReference type="Proteomes" id="UP000319138"/>
    </source>
</evidence>
<dbReference type="AlphaFoldDB" id="A0A556RSZ6"/>
<dbReference type="RefSeq" id="WP_144187906.1">
    <property type="nucleotide sequence ID" value="NZ_VMHL01000001.1"/>
</dbReference>
<sequence>MLKCGLNRASGIGHRASGIGHRASGIGHRAFDLLLTQKYFYIHSIKSVSNCLQKLLKQHISLNNLLFYSIQKLSKPKLLLIFLYLAVVPCTYGLSSFTVNVIQGNSPKVDNVRLAADNHGFTVNKVFYSESTGNIKEDEIKEFDGNLTLNDFVIKQLDYQSLDKQKNYRDNDGDNIDPVQPFLTTTTTWQWLDANGVKIPDKDKNKIIGCGSGYPMPLRLEILNQVQTISQYGIPRKSNFVTLKKAYKIAAKPELCYVKPNSSVIEPDSQWFSVDNNGKYIGWNGKITNRHYLAGGGYSKDFVPNMGFKVNPTASNGKKFPTTGFPGAKFQLLMSGAQRDYSYSIVANPGNNVSIDAMGFVTLNGKPTGDGKVTIRAKLIRNTAVQFDYSFNPNSVWANPQGDFKGTWEQASNRCGQLSNLLTRKELTNSPYNNLSVTIGSEEQNVYTRAIDGTVLGEWGYVTEKTYPQSAWRWLNSIPYWTKDIQNDEQVFDVYPNSGHVGISNVKVKPWINYVVCRG</sequence>
<dbReference type="SUPFAM" id="SSF49373">
    <property type="entry name" value="Invasin/intimin cell-adhesion fragments"/>
    <property type="match status" value="1"/>
</dbReference>
<organism evidence="2 3">
    <name type="scientific">Gilliamella apicola</name>
    <dbReference type="NCBI Taxonomy" id="1196095"/>
    <lineage>
        <taxon>Bacteria</taxon>
        <taxon>Pseudomonadati</taxon>
        <taxon>Pseudomonadota</taxon>
        <taxon>Gammaproteobacteria</taxon>
        <taxon>Orbales</taxon>
        <taxon>Orbaceae</taxon>
        <taxon>Gilliamella</taxon>
    </lineage>
</organism>
<protein>
    <submittedName>
        <fullName evidence="2">Uncharacterized protein</fullName>
    </submittedName>
</protein>
<evidence type="ECO:0000256" key="1">
    <source>
        <dbReference type="SAM" id="Phobius"/>
    </source>
</evidence>
<feature type="transmembrane region" description="Helical" evidence="1">
    <location>
        <begin position="78"/>
        <end position="99"/>
    </location>
</feature>
<comment type="caution">
    <text evidence="2">The sequence shown here is derived from an EMBL/GenBank/DDBJ whole genome shotgun (WGS) entry which is preliminary data.</text>
</comment>
<proteinExistence type="predicted"/>
<dbReference type="Proteomes" id="UP000319138">
    <property type="component" value="Unassembled WGS sequence"/>
</dbReference>
<accession>A0A556RSZ6</accession>
<dbReference type="Gene3D" id="2.60.40.1080">
    <property type="match status" value="1"/>
</dbReference>
<dbReference type="InterPro" id="IPR008964">
    <property type="entry name" value="Invasin/intimin_cell_adhesion"/>
</dbReference>
<gene>
    <name evidence="2" type="ORF">FPQ14_01795</name>
</gene>
<keyword evidence="1" id="KW-1133">Transmembrane helix</keyword>